<proteinExistence type="predicted"/>
<evidence type="ECO:0000313" key="2">
    <source>
        <dbReference type="Proteomes" id="UP001322392"/>
    </source>
</evidence>
<dbReference type="EMBL" id="CP139639">
    <property type="protein sequence ID" value="WRI25171.1"/>
    <property type="molecule type" value="Genomic_DNA"/>
</dbReference>
<dbReference type="RefSeq" id="WP_323988646.1">
    <property type="nucleotide sequence ID" value="NZ_CP139639.1"/>
</dbReference>
<keyword evidence="2" id="KW-1185">Reference proteome</keyword>
<organism evidence="1 2">
    <name type="scientific">Pseudomonas canadensis</name>
    <dbReference type="NCBI Taxonomy" id="915099"/>
    <lineage>
        <taxon>Bacteria</taxon>
        <taxon>Pseudomonadati</taxon>
        <taxon>Pseudomonadota</taxon>
        <taxon>Gammaproteobacteria</taxon>
        <taxon>Pseudomonadales</taxon>
        <taxon>Pseudomonadaceae</taxon>
        <taxon>Pseudomonas</taxon>
    </lineage>
</organism>
<reference evidence="1 2" key="1">
    <citation type="submission" date="2023-12" db="EMBL/GenBank/DDBJ databases">
        <title>First complete genome sequence of Pseudomonas canadensis strain Pcan-CK-23 isolated from homogenized tissues of Zophobas morio larvae.</title>
        <authorList>
            <person name="Kundlacz C."/>
            <person name="Aldeia C."/>
            <person name="Eddoubaji Y."/>
            <person name="Campos-Madueno E.I."/>
            <person name="Endimiani A."/>
        </authorList>
    </citation>
    <scope>NUCLEOTIDE SEQUENCE [LARGE SCALE GENOMIC DNA]</scope>
    <source>
        <strain evidence="1 2">Pcan-CK-23</strain>
    </source>
</reference>
<protein>
    <submittedName>
        <fullName evidence="1">Uncharacterized protein</fullName>
    </submittedName>
</protein>
<sequence length="81" mass="9084">MGLQLRTEDSAYTYLQCYSTNKGKCGNGSIRIEQTEAFFKEILTNVESMSLILGKSAEIRKSLEVAEGHFRVVADKQQQGH</sequence>
<name>A0ABZ1A9C1_9PSED</name>
<dbReference type="Proteomes" id="UP001322392">
    <property type="component" value="Chromosome"/>
</dbReference>
<accession>A0ABZ1A9C1</accession>
<gene>
    <name evidence="1" type="ORF">SPL95_02275</name>
</gene>
<evidence type="ECO:0000313" key="1">
    <source>
        <dbReference type="EMBL" id="WRI25171.1"/>
    </source>
</evidence>